<evidence type="ECO:0000256" key="2">
    <source>
        <dbReference type="ARBA" id="ARBA00022723"/>
    </source>
</evidence>
<dbReference type="InterPro" id="IPR007197">
    <property type="entry name" value="rSAM"/>
</dbReference>
<evidence type="ECO:0000259" key="5">
    <source>
        <dbReference type="Pfam" id="PF04055"/>
    </source>
</evidence>
<dbReference type="CDD" id="cd01335">
    <property type="entry name" value="Radical_SAM"/>
    <property type="match status" value="1"/>
</dbReference>
<evidence type="ECO:0000313" key="6">
    <source>
        <dbReference type="EMBL" id="BBB89790.1"/>
    </source>
</evidence>
<keyword evidence="2" id="KW-0479">Metal-binding</keyword>
<keyword evidence="1" id="KW-0949">S-adenosyl-L-methionine</keyword>
<dbReference type="SFLD" id="SFLDS00029">
    <property type="entry name" value="Radical_SAM"/>
    <property type="match status" value="1"/>
</dbReference>
<name>A0A348AFE2_9FIRM</name>
<dbReference type="SFLD" id="SFLDG01067">
    <property type="entry name" value="SPASM/twitch_domain_containing"/>
    <property type="match status" value="1"/>
</dbReference>
<dbReference type="EMBL" id="AP018449">
    <property type="protein sequence ID" value="BBB89790.1"/>
    <property type="molecule type" value="Genomic_DNA"/>
</dbReference>
<dbReference type="Proteomes" id="UP000276437">
    <property type="component" value="Chromosome"/>
</dbReference>
<reference evidence="6 7" key="1">
    <citation type="journal article" date="2018" name="Int. J. Syst. Evol. Microbiol.">
        <title>Methylomusa anaerophila gen. nov., sp. nov., an anaerobic methanol-utilizing bacterium isolated from a microbial fuel cell.</title>
        <authorList>
            <person name="Amano N."/>
            <person name="Yamamuro A."/>
            <person name="Miyahara M."/>
            <person name="Kouzuma A."/>
            <person name="Abe T."/>
            <person name="Watanabe K."/>
        </authorList>
    </citation>
    <scope>NUCLEOTIDE SEQUENCE [LARGE SCALE GENOMIC DNA]</scope>
    <source>
        <strain evidence="6 7">MMFC1</strain>
    </source>
</reference>
<dbReference type="Pfam" id="PF04055">
    <property type="entry name" value="Radical_SAM"/>
    <property type="match status" value="1"/>
</dbReference>
<dbReference type="CDD" id="cd21109">
    <property type="entry name" value="SPASM"/>
    <property type="match status" value="1"/>
</dbReference>
<dbReference type="PANTHER" id="PTHR11228:SF7">
    <property type="entry name" value="PQQA PEPTIDE CYCLASE"/>
    <property type="match status" value="1"/>
</dbReference>
<dbReference type="AlphaFoldDB" id="A0A348AFE2"/>
<accession>A0A348AFE2</accession>
<dbReference type="GO" id="GO:0046872">
    <property type="term" value="F:metal ion binding"/>
    <property type="evidence" value="ECO:0007669"/>
    <property type="project" value="UniProtKB-KW"/>
</dbReference>
<feature type="domain" description="Radical SAM core" evidence="5">
    <location>
        <begin position="58"/>
        <end position="158"/>
    </location>
</feature>
<protein>
    <submittedName>
        <fullName evidence="6">Pyrroloquinoline quinone biosynthesis protein PqqE</fullName>
    </submittedName>
</protein>
<dbReference type="InterPro" id="IPR013785">
    <property type="entry name" value="Aldolase_TIM"/>
</dbReference>
<keyword evidence="3" id="KW-0408">Iron</keyword>
<dbReference type="InterPro" id="IPR058240">
    <property type="entry name" value="rSAM_sf"/>
</dbReference>
<sequence>MAQRLSAASSGCTDMGLVRRHETGYNFMGDTLTGATFRWGDTFAANPLMAPWPELADISISNYCTNTCRYCYRNSSPAGGFMSLADYRCVLEQLTDKKYGAVFQVALGGGEPLQHPDIIEIFRTTREDYAIIPNYTTSGIAFTPEIIKATRQYCGAVAISYDPYRTAMTGQQLAKLGAKLAETKIKANIHFVLSEVSIDQASDILSGACDEYFTSFNSIVFLTYKPLGMAGDDDCLKPGEKLRRFLQLVDQPATKIKIGFDACFVPNLLCNTMVDADFLDSCECGFFSVYVDENLNVLPCSFCNDAQYSFNLREYTFADIWQRRFQKYREAAAGNCTVNCSSAQQCRGKCVFFKQLQFCHTSATISPISEVS</sequence>
<keyword evidence="4" id="KW-0411">Iron-sulfur</keyword>
<dbReference type="KEGG" id="mana:MAMMFC1_00424"/>
<proteinExistence type="predicted"/>
<organism evidence="6 7">
    <name type="scientific">Methylomusa anaerophila</name>
    <dbReference type="NCBI Taxonomy" id="1930071"/>
    <lineage>
        <taxon>Bacteria</taxon>
        <taxon>Bacillati</taxon>
        <taxon>Bacillota</taxon>
        <taxon>Negativicutes</taxon>
        <taxon>Selenomonadales</taxon>
        <taxon>Sporomusaceae</taxon>
        <taxon>Methylomusa</taxon>
    </lineage>
</organism>
<keyword evidence="7" id="KW-1185">Reference proteome</keyword>
<dbReference type="Gene3D" id="3.20.20.70">
    <property type="entry name" value="Aldolase class I"/>
    <property type="match status" value="1"/>
</dbReference>
<evidence type="ECO:0000256" key="4">
    <source>
        <dbReference type="ARBA" id="ARBA00023014"/>
    </source>
</evidence>
<dbReference type="InterPro" id="IPR050377">
    <property type="entry name" value="Radical_SAM_PqqE_MftC-like"/>
</dbReference>
<evidence type="ECO:0000313" key="7">
    <source>
        <dbReference type="Proteomes" id="UP000276437"/>
    </source>
</evidence>
<evidence type="ECO:0000256" key="3">
    <source>
        <dbReference type="ARBA" id="ARBA00023004"/>
    </source>
</evidence>
<dbReference type="GO" id="GO:0051536">
    <property type="term" value="F:iron-sulfur cluster binding"/>
    <property type="evidence" value="ECO:0007669"/>
    <property type="project" value="UniProtKB-KW"/>
</dbReference>
<dbReference type="SUPFAM" id="SSF102114">
    <property type="entry name" value="Radical SAM enzymes"/>
    <property type="match status" value="1"/>
</dbReference>
<dbReference type="PANTHER" id="PTHR11228">
    <property type="entry name" value="RADICAL SAM DOMAIN PROTEIN"/>
    <property type="match status" value="1"/>
</dbReference>
<evidence type="ECO:0000256" key="1">
    <source>
        <dbReference type="ARBA" id="ARBA00022691"/>
    </source>
</evidence>
<dbReference type="GO" id="GO:0003824">
    <property type="term" value="F:catalytic activity"/>
    <property type="evidence" value="ECO:0007669"/>
    <property type="project" value="InterPro"/>
</dbReference>
<gene>
    <name evidence="6" type="ORF">MAMMFC1_00424</name>
</gene>